<dbReference type="EMBL" id="JBBDGM010000003">
    <property type="protein sequence ID" value="MEJ1087494.1"/>
    <property type="molecule type" value="Genomic_DNA"/>
</dbReference>
<evidence type="ECO:0000256" key="1">
    <source>
        <dbReference type="SAM" id="MobiDB-lite"/>
    </source>
</evidence>
<evidence type="ECO:0008006" key="5">
    <source>
        <dbReference type="Google" id="ProtNLM"/>
    </source>
</evidence>
<keyword evidence="2" id="KW-0812">Transmembrane</keyword>
<dbReference type="RefSeq" id="WP_337331171.1">
    <property type="nucleotide sequence ID" value="NZ_JBBDGM010000003.1"/>
</dbReference>
<name>A0ABU8L840_9MICO</name>
<organism evidence="3 4">
    <name type="scientific">Microbacterium bandirmense</name>
    <dbReference type="NCBI Taxonomy" id="3122050"/>
    <lineage>
        <taxon>Bacteria</taxon>
        <taxon>Bacillati</taxon>
        <taxon>Actinomycetota</taxon>
        <taxon>Actinomycetes</taxon>
        <taxon>Micrococcales</taxon>
        <taxon>Microbacteriaceae</taxon>
        <taxon>Microbacterium</taxon>
    </lineage>
</organism>
<protein>
    <recommendedName>
        <fullName evidence="5">Dioxygenase</fullName>
    </recommendedName>
</protein>
<evidence type="ECO:0000313" key="3">
    <source>
        <dbReference type="EMBL" id="MEJ1087494.1"/>
    </source>
</evidence>
<comment type="caution">
    <text evidence="3">The sequence shown here is derived from an EMBL/GenBank/DDBJ whole genome shotgun (WGS) entry which is preliminary data.</text>
</comment>
<evidence type="ECO:0000256" key="2">
    <source>
        <dbReference type="SAM" id="Phobius"/>
    </source>
</evidence>
<feature type="compositionally biased region" description="Low complexity" evidence="1">
    <location>
        <begin position="90"/>
        <end position="108"/>
    </location>
</feature>
<keyword evidence="4" id="KW-1185">Reference proteome</keyword>
<keyword evidence="2" id="KW-1133">Transmembrane helix</keyword>
<accession>A0ABU8L840</accession>
<evidence type="ECO:0000313" key="4">
    <source>
        <dbReference type="Proteomes" id="UP001371224"/>
    </source>
</evidence>
<reference evidence="3 4" key="1">
    <citation type="submission" date="2024-02" db="EMBL/GenBank/DDBJ databases">
        <authorList>
            <person name="Saticioglu I.B."/>
        </authorList>
    </citation>
    <scope>NUCLEOTIDE SEQUENCE [LARGE SCALE GENOMIC DNA]</scope>
    <source>
        <strain evidence="3 4">Mu-80</strain>
    </source>
</reference>
<gene>
    <name evidence="3" type="ORF">WDU99_04100</name>
</gene>
<sequence length="108" mass="11666">MAVRGSRGARQRTRTEAERARLYTARTMWHEKQVSRRRRDTWIAVIVGGLIVIGAIVSQTMLGLATGSEPTPAPTQTTVPTEQPTPTPSPTDSTPASPTPEPTQTTGE</sequence>
<proteinExistence type="predicted"/>
<feature type="transmembrane region" description="Helical" evidence="2">
    <location>
        <begin position="42"/>
        <end position="62"/>
    </location>
</feature>
<keyword evidence="2" id="KW-0472">Membrane</keyword>
<dbReference type="Proteomes" id="UP001371224">
    <property type="component" value="Unassembled WGS sequence"/>
</dbReference>
<feature type="region of interest" description="Disordered" evidence="1">
    <location>
        <begin position="65"/>
        <end position="108"/>
    </location>
</feature>